<sequence length="209" mass="24301">MKKYVSFEEICNHKENFKNSNLKLIPGMIYKGGNKGNHSSEVLSKLMKVGNTGGMRPKNNKYKNTAYIVLNITHDNNAWEDYIDYSKEEVIYYGDNAKSEDLFETKHKGNRNLKFLFDNIDNPDKQYPLFLFERDAECVNRDFKYIGLVIPSIHSDGLSIVKENNNGKVIENFKARLKLIQCEVDFRWINDLLEGYAALFIGYILKYSL</sequence>
<evidence type="ECO:0000259" key="1">
    <source>
        <dbReference type="Pfam" id="PF18062"/>
    </source>
</evidence>
<dbReference type="Proteomes" id="UP000261032">
    <property type="component" value="Unassembled WGS sequence"/>
</dbReference>
<protein>
    <recommendedName>
        <fullName evidence="1">Restriction endonuclease AspBHI N-terminal domain-containing protein</fullName>
    </recommendedName>
</protein>
<organism evidence="2 3">
    <name type="scientific">Thomasclavelia ramosa</name>
    <dbReference type="NCBI Taxonomy" id="1547"/>
    <lineage>
        <taxon>Bacteria</taxon>
        <taxon>Bacillati</taxon>
        <taxon>Bacillota</taxon>
        <taxon>Erysipelotrichia</taxon>
        <taxon>Erysipelotrichales</taxon>
        <taxon>Coprobacillaceae</taxon>
        <taxon>Thomasclavelia</taxon>
    </lineage>
</organism>
<dbReference type="EMBL" id="QUSL01000022">
    <property type="protein sequence ID" value="RGD83653.1"/>
    <property type="molecule type" value="Genomic_DNA"/>
</dbReference>
<dbReference type="AlphaFoldDB" id="A0A3E3EBD1"/>
<dbReference type="Pfam" id="PF18062">
    <property type="entry name" value="RE_AspBHI_N"/>
    <property type="match status" value="1"/>
</dbReference>
<proteinExistence type="predicted"/>
<dbReference type="Gene3D" id="2.30.280.20">
    <property type="match status" value="1"/>
</dbReference>
<dbReference type="RefSeq" id="WP_117581908.1">
    <property type="nucleotide sequence ID" value="NZ_QUSL01000022.1"/>
</dbReference>
<dbReference type="InterPro" id="IPR041409">
    <property type="entry name" value="RE_AspBHI_N"/>
</dbReference>
<gene>
    <name evidence="2" type="ORF">DXB93_12700</name>
</gene>
<reference evidence="2 3" key="1">
    <citation type="submission" date="2018-08" db="EMBL/GenBank/DDBJ databases">
        <title>A genome reference for cultivated species of the human gut microbiota.</title>
        <authorList>
            <person name="Zou Y."/>
            <person name="Xue W."/>
            <person name="Luo G."/>
        </authorList>
    </citation>
    <scope>NUCLEOTIDE SEQUENCE [LARGE SCALE GENOMIC DNA]</scope>
    <source>
        <strain evidence="2 3">OM06-4</strain>
    </source>
</reference>
<evidence type="ECO:0000313" key="2">
    <source>
        <dbReference type="EMBL" id="RGD83653.1"/>
    </source>
</evidence>
<feature type="domain" description="Restriction endonuclease AspBHI N-terminal" evidence="1">
    <location>
        <begin position="36"/>
        <end position="196"/>
    </location>
</feature>
<evidence type="ECO:0000313" key="3">
    <source>
        <dbReference type="Proteomes" id="UP000261032"/>
    </source>
</evidence>
<accession>A0A3E3EBD1</accession>
<name>A0A3E3EBD1_9FIRM</name>
<comment type="caution">
    <text evidence="2">The sequence shown here is derived from an EMBL/GenBank/DDBJ whole genome shotgun (WGS) entry which is preliminary data.</text>
</comment>